<feature type="transmembrane region" description="Helical" evidence="4">
    <location>
        <begin position="240"/>
        <end position="263"/>
    </location>
</feature>
<evidence type="ECO:0000313" key="6">
    <source>
        <dbReference type="Proteomes" id="UP000253562"/>
    </source>
</evidence>
<dbReference type="PANTHER" id="PTHR22904">
    <property type="entry name" value="TPR REPEAT CONTAINING PROTEIN"/>
    <property type="match status" value="1"/>
</dbReference>
<feature type="transmembrane region" description="Helical" evidence="4">
    <location>
        <begin position="403"/>
        <end position="422"/>
    </location>
</feature>
<dbReference type="SUPFAM" id="SSF48452">
    <property type="entry name" value="TPR-like"/>
    <property type="match status" value="1"/>
</dbReference>
<feature type="repeat" description="TPR" evidence="3">
    <location>
        <begin position="115"/>
        <end position="148"/>
    </location>
</feature>
<dbReference type="Gene3D" id="1.25.40.10">
    <property type="entry name" value="Tetratricopeptide repeat domain"/>
    <property type="match status" value="1"/>
</dbReference>
<protein>
    <submittedName>
        <fullName evidence="5">Tetratricopeptide repeat protein</fullName>
    </submittedName>
</protein>
<dbReference type="SMART" id="SM00028">
    <property type="entry name" value="TPR"/>
    <property type="match status" value="6"/>
</dbReference>
<keyword evidence="4" id="KW-0812">Transmembrane</keyword>
<dbReference type="EMBL" id="QPEX01000030">
    <property type="protein sequence ID" value="RCS46373.1"/>
    <property type="molecule type" value="Genomic_DNA"/>
</dbReference>
<evidence type="ECO:0000313" key="5">
    <source>
        <dbReference type="EMBL" id="RCS46373.1"/>
    </source>
</evidence>
<evidence type="ECO:0000256" key="2">
    <source>
        <dbReference type="ARBA" id="ARBA00022803"/>
    </source>
</evidence>
<dbReference type="Pfam" id="PF14559">
    <property type="entry name" value="TPR_19"/>
    <property type="match status" value="1"/>
</dbReference>
<dbReference type="RefSeq" id="WP_114369642.1">
    <property type="nucleotide sequence ID" value="NZ_QPEX01000030.1"/>
</dbReference>
<feature type="transmembrane region" description="Helical" evidence="4">
    <location>
        <begin position="312"/>
        <end position="336"/>
    </location>
</feature>
<dbReference type="OrthoDB" id="267088at2"/>
<proteinExistence type="predicted"/>
<dbReference type="PROSITE" id="PS50005">
    <property type="entry name" value="TPR"/>
    <property type="match status" value="4"/>
</dbReference>
<organism evidence="5 6">
    <name type="scientific">Bremerella cremea</name>
    <dbReference type="NCBI Taxonomy" id="1031537"/>
    <lineage>
        <taxon>Bacteria</taxon>
        <taxon>Pseudomonadati</taxon>
        <taxon>Planctomycetota</taxon>
        <taxon>Planctomycetia</taxon>
        <taxon>Pirellulales</taxon>
        <taxon>Pirellulaceae</taxon>
        <taxon>Bremerella</taxon>
    </lineage>
</organism>
<evidence type="ECO:0000256" key="4">
    <source>
        <dbReference type="SAM" id="Phobius"/>
    </source>
</evidence>
<sequence length="427" mass="47290">MDEKLGQSAAVRGLFYLERAEMLMTALRFDDARKQFLLALGEDPDNAEIHCRLGVCCAKLGEFDNAIEHGKTAAALGPDNALVFQNLGWIYHKANQEKLAKAAVKEAIRIEPNFADAYTLLASVYIQLGEFRKAARCAKKAISLEPDCSDAHRVMAIATQQLDEDWESELSLRQAFRNDPNNASTHLVMGTSRLKQLDYEPAERHFREALRLDPTSEVAKELLVIVKIETSPIVRWHATLAGWIEIIPWRLLIILGFLCIAGLSRGNGYAIACLVPLAVAVLILLLTRFAVDPLATFQIACTSLGRNAMSRWDFYGSMLLSFMLLGIAGLGIVGIAIKSVPILVVVVFGAYLYFPIFSTWQIAPEKMRPVMFLTVAALAAVGSCLLVFSLWTTDQTNRNSLIGLWFIYVVACLVSLSLPRIIKENLS</sequence>
<accession>A0A368KP96</accession>
<feature type="transmembrane region" description="Helical" evidence="4">
    <location>
        <begin position="269"/>
        <end position="291"/>
    </location>
</feature>
<gene>
    <name evidence="5" type="ORF">DTL42_15510</name>
</gene>
<dbReference type="AlphaFoldDB" id="A0A368KP96"/>
<dbReference type="InterPro" id="IPR011990">
    <property type="entry name" value="TPR-like_helical_dom_sf"/>
</dbReference>
<dbReference type="InterPro" id="IPR019734">
    <property type="entry name" value="TPR_rpt"/>
</dbReference>
<reference evidence="5 6" key="1">
    <citation type="submission" date="2018-07" db="EMBL/GenBank/DDBJ databases">
        <title>Comparative genomes isolates from brazilian mangrove.</title>
        <authorList>
            <person name="De Araujo J.E."/>
            <person name="Taketani R.G."/>
            <person name="Silva M.C.P."/>
            <person name="Lourenco M.V."/>
            <person name="Oliveira V.M."/>
            <person name="Andreote F.D."/>
        </authorList>
    </citation>
    <scope>NUCLEOTIDE SEQUENCE [LARGE SCALE GENOMIC DNA]</scope>
    <source>
        <strain evidence="5 6">HEX PRIS-MGV</strain>
    </source>
</reference>
<dbReference type="Pfam" id="PF13432">
    <property type="entry name" value="TPR_16"/>
    <property type="match status" value="1"/>
</dbReference>
<name>A0A368KP96_9BACT</name>
<feature type="repeat" description="TPR" evidence="3">
    <location>
        <begin position="81"/>
        <end position="114"/>
    </location>
</feature>
<dbReference type="GO" id="GO:0051879">
    <property type="term" value="F:Hsp90 protein binding"/>
    <property type="evidence" value="ECO:0007669"/>
    <property type="project" value="TreeGrafter"/>
</dbReference>
<keyword evidence="1" id="KW-0677">Repeat</keyword>
<keyword evidence="4" id="KW-0472">Membrane</keyword>
<feature type="repeat" description="TPR" evidence="3">
    <location>
        <begin position="183"/>
        <end position="216"/>
    </location>
</feature>
<dbReference type="Proteomes" id="UP000253562">
    <property type="component" value="Unassembled WGS sequence"/>
</dbReference>
<feature type="transmembrane region" description="Helical" evidence="4">
    <location>
        <begin position="342"/>
        <end position="363"/>
    </location>
</feature>
<comment type="caution">
    <text evidence="5">The sequence shown here is derived from an EMBL/GenBank/DDBJ whole genome shotgun (WGS) entry which is preliminary data.</text>
</comment>
<dbReference type="PROSITE" id="PS50293">
    <property type="entry name" value="TPR_REGION"/>
    <property type="match status" value="1"/>
</dbReference>
<keyword evidence="2 3" id="KW-0802">TPR repeat</keyword>
<feature type="transmembrane region" description="Helical" evidence="4">
    <location>
        <begin position="370"/>
        <end position="391"/>
    </location>
</feature>
<feature type="repeat" description="TPR" evidence="3">
    <location>
        <begin position="47"/>
        <end position="80"/>
    </location>
</feature>
<evidence type="ECO:0000256" key="3">
    <source>
        <dbReference type="PROSITE-ProRule" id="PRU00339"/>
    </source>
</evidence>
<dbReference type="PANTHER" id="PTHR22904:SF523">
    <property type="entry name" value="STRESS-INDUCED-PHOSPHOPROTEIN 1"/>
    <property type="match status" value="1"/>
</dbReference>
<keyword evidence="4" id="KW-1133">Transmembrane helix</keyword>
<evidence type="ECO:0000256" key="1">
    <source>
        <dbReference type="ARBA" id="ARBA00022737"/>
    </source>
</evidence>